<gene>
    <name evidence="2" type="ORF">PAXRUDRAFT_28104</name>
</gene>
<dbReference type="HOGENOM" id="CLU_498838_0_0_1"/>
<dbReference type="InParanoid" id="A0A0D0D9X9"/>
<evidence type="ECO:0000256" key="1">
    <source>
        <dbReference type="SAM" id="MobiDB-lite"/>
    </source>
</evidence>
<organism evidence="2 3">
    <name type="scientific">Paxillus rubicundulus Ve08.2h10</name>
    <dbReference type="NCBI Taxonomy" id="930991"/>
    <lineage>
        <taxon>Eukaryota</taxon>
        <taxon>Fungi</taxon>
        <taxon>Dikarya</taxon>
        <taxon>Basidiomycota</taxon>
        <taxon>Agaricomycotina</taxon>
        <taxon>Agaricomycetes</taxon>
        <taxon>Agaricomycetidae</taxon>
        <taxon>Boletales</taxon>
        <taxon>Paxilineae</taxon>
        <taxon>Paxillaceae</taxon>
        <taxon>Paxillus</taxon>
    </lineage>
</organism>
<dbReference type="AlphaFoldDB" id="A0A0D0D9X9"/>
<proteinExistence type="predicted"/>
<dbReference type="OrthoDB" id="2688393at2759"/>
<keyword evidence="3" id="KW-1185">Reference proteome</keyword>
<feature type="compositionally biased region" description="Basic and acidic residues" evidence="1">
    <location>
        <begin position="526"/>
        <end position="546"/>
    </location>
</feature>
<feature type="region of interest" description="Disordered" evidence="1">
    <location>
        <begin position="521"/>
        <end position="546"/>
    </location>
</feature>
<sequence length="546" mass="59977">MNQLMGSCYGTQWYEEMAQIAGLGFEGLHSHDNLPSSSNTSTATEVASEQSDNASGPDFPPLAWGLPDAPDVSGNPLSFRGSHQGFCERCVESYEGCSETFPGGKMFMDTFKEDQFATDRQHNPYYPFSSGDEWELMSWLLRSGLSLTAIDSLMSLKLLKQIPLSFPTGKQLRSRAEMLPSGPCWLVAIEHGAFNKTSLHTYILLALLPIAKFIHKESRVQSLLHDRLVHQALNIVLSPLKITASIGIVMSDPVGNLCYCFTPLASWIADTPEESLLSAMSSKWCIVAVGAAELDFHFSVLQMAVGYHGFLEGISSLGCLHLHISPQPMLLDGRDPVYQHSQPAVPEPGNGSQESSVPPSLQFYLQVLPIRLKMMPRQMPSLNMSHLIDEASPSEDNHIAEATLHGQDSHRASPALTAISEGGSREDEDTPLQVPRDHQCYHVPILALNDHAEGQAEFHPFLHTNGNLAIHSITDHNTLGCMATSSHVEDVVAQHHQRNRPPHLPNNAQLTAVRNQQASLLPQDGSHSDMRSVTERGNKPDREPSV</sequence>
<accession>A0A0D0D9X9</accession>
<feature type="compositionally biased region" description="Polar residues" evidence="1">
    <location>
        <begin position="33"/>
        <end position="54"/>
    </location>
</feature>
<feature type="region of interest" description="Disordered" evidence="1">
    <location>
        <begin position="333"/>
        <end position="357"/>
    </location>
</feature>
<dbReference type="Pfam" id="PF18759">
    <property type="entry name" value="Plavaka"/>
    <property type="match status" value="1"/>
</dbReference>
<reference evidence="3" key="2">
    <citation type="submission" date="2015-01" db="EMBL/GenBank/DDBJ databases">
        <title>Evolutionary Origins and Diversification of the Mycorrhizal Mutualists.</title>
        <authorList>
            <consortium name="DOE Joint Genome Institute"/>
            <consortium name="Mycorrhizal Genomics Consortium"/>
            <person name="Kohler A."/>
            <person name="Kuo A."/>
            <person name="Nagy L.G."/>
            <person name="Floudas D."/>
            <person name="Copeland A."/>
            <person name="Barry K.W."/>
            <person name="Cichocki N."/>
            <person name="Veneault-Fourrey C."/>
            <person name="LaButti K."/>
            <person name="Lindquist E.A."/>
            <person name="Lipzen A."/>
            <person name="Lundell T."/>
            <person name="Morin E."/>
            <person name="Murat C."/>
            <person name="Riley R."/>
            <person name="Ohm R."/>
            <person name="Sun H."/>
            <person name="Tunlid A."/>
            <person name="Henrissat B."/>
            <person name="Grigoriev I.V."/>
            <person name="Hibbett D.S."/>
            <person name="Martin F."/>
        </authorList>
    </citation>
    <scope>NUCLEOTIDE SEQUENCE [LARGE SCALE GENOMIC DNA]</scope>
    <source>
        <strain evidence="3">Ve08.2h10</strain>
    </source>
</reference>
<feature type="region of interest" description="Disordered" evidence="1">
    <location>
        <begin position="32"/>
        <end position="67"/>
    </location>
</feature>
<dbReference type="EMBL" id="KN825964">
    <property type="protein sequence ID" value="KIK80661.1"/>
    <property type="molecule type" value="Genomic_DNA"/>
</dbReference>
<protein>
    <submittedName>
        <fullName evidence="2">Uncharacterized protein</fullName>
    </submittedName>
</protein>
<dbReference type="Proteomes" id="UP000054538">
    <property type="component" value="Unassembled WGS sequence"/>
</dbReference>
<reference evidence="2 3" key="1">
    <citation type="submission" date="2014-04" db="EMBL/GenBank/DDBJ databases">
        <authorList>
            <consortium name="DOE Joint Genome Institute"/>
            <person name="Kuo A."/>
            <person name="Kohler A."/>
            <person name="Jargeat P."/>
            <person name="Nagy L.G."/>
            <person name="Floudas D."/>
            <person name="Copeland A."/>
            <person name="Barry K.W."/>
            <person name="Cichocki N."/>
            <person name="Veneault-Fourrey C."/>
            <person name="LaButti K."/>
            <person name="Lindquist E.A."/>
            <person name="Lipzen A."/>
            <person name="Lundell T."/>
            <person name="Morin E."/>
            <person name="Murat C."/>
            <person name="Sun H."/>
            <person name="Tunlid A."/>
            <person name="Henrissat B."/>
            <person name="Grigoriev I.V."/>
            <person name="Hibbett D.S."/>
            <person name="Martin F."/>
            <person name="Nordberg H.P."/>
            <person name="Cantor M.N."/>
            <person name="Hua S.X."/>
        </authorList>
    </citation>
    <scope>NUCLEOTIDE SEQUENCE [LARGE SCALE GENOMIC DNA]</scope>
    <source>
        <strain evidence="2 3">Ve08.2h10</strain>
    </source>
</reference>
<dbReference type="InterPro" id="IPR041078">
    <property type="entry name" value="Plavaka"/>
</dbReference>
<evidence type="ECO:0000313" key="3">
    <source>
        <dbReference type="Proteomes" id="UP000054538"/>
    </source>
</evidence>
<name>A0A0D0D9X9_9AGAM</name>
<evidence type="ECO:0000313" key="2">
    <source>
        <dbReference type="EMBL" id="KIK80661.1"/>
    </source>
</evidence>